<dbReference type="GO" id="GO:0005829">
    <property type="term" value="C:cytosol"/>
    <property type="evidence" value="ECO:0007669"/>
    <property type="project" value="TreeGrafter"/>
</dbReference>
<feature type="domain" description="tRNA/rRNA methyltransferase SpoU type" evidence="4">
    <location>
        <begin position="171"/>
        <end position="310"/>
    </location>
</feature>
<dbReference type="PANTHER" id="PTHR46429:SF2">
    <property type="entry name" value="TRNA_RRNA METHYLTRANSFERASE"/>
    <property type="match status" value="1"/>
</dbReference>
<dbReference type="Pfam" id="PF00588">
    <property type="entry name" value="SpoU_methylase"/>
    <property type="match status" value="1"/>
</dbReference>
<name>A0A369KRA5_9BACT</name>
<evidence type="ECO:0000256" key="2">
    <source>
        <dbReference type="ARBA" id="ARBA00022679"/>
    </source>
</evidence>
<dbReference type="InterPro" id="IPR004441">
    <property type="entry name" value="rRNA_MeTrfase_TrmH"/>
</dbReference>
<keyword evidence="2" id="KW-0808">Transferase</keyword>
<dbReference type="EMBL" id="QOVW01000088">
    <property type="protein sequence ID" value="RDB35377.1"/>
    <property type="molecule type" value="Genomic_DNA"/>
</dbReference>
<dbReference type="GO" id="GO:0008173">
    <property type="term" value="F:RNA methyltransferase activity"/>
    <property type="evidence" value="ECO:0007669"/>
    <property type="project" value="InterPro"/>
</dbReference>
<evidence type="ECO:0000313" key="5">
    <source>
        <dbReference type="EMBL" id="RDB35377.1"/>
    </source>
</evidence>
<accession>A0A369KRA5</accession>
<dbReference type="GO" id="GO:0032259">
    <property type="term" value="P:methylation"/>
    <property type="evidence" value="ECO:0007669"/>
    <property type="project" value="UniProtKB-KW"/>
</dbReference>
<dbReference type="PANTHER" id="PTHR46429">
    <property type="entry name" value="23S RRNA (GUANOSINE-2'-O-)-METHYLTRANSFERASE RLMB"/>
    <property type="match status" value="1"/>
</dbReference>
<keyword evidence="1" id="KW-0489">Methyltransferase</keyword>
<evidence type="ECO:0000256" key="1">
    <source>
        <dbReference type="ARBA" id="ARBA00022603"/>
    </source>
</evidence>
<dbReference type="InterPro" id="IPR001537">
    <property type="entry name" value="SpoU_MeTrfase"/>
</dbReference>
<dbReference type="NCBIfam" id="TIGR00186">
    <property type="entry name" value="rRNA_methyl_3"/>
    <property type="match status" value="1"/>
</dbReference>
<reference evidence="5" key="1">
    <citation type="submission" date="2018-04" db="EMBL/GenBank/DDBJ databases">
        <title>Draft genome sequence of the Candidatus Spirobacillus cienkowskii, a pathogen of freshwater Daphnia species, reconstructed from hemolymph metagenomic reads.</title>
        <authorList>
            <person name="Bresciani L."/>
            <person name="Lemos L.N."/>
            <person name="Wale N."/>
            <person name="Lin J.Y."/>
            <person name="Fernandes G.R."/>
            <person name="Duffy M.A."/>
            <person name="Rodrigues J.M."/>
        </authorList>
    </citation>
    <scope>NUCLEOTIDE SEQUENCE [LARGE SCALE GENOMIC DNA]</scope>
    <source>
        <strain evidence="5">Binning01</strain>
    </source>
</reference>
<feature type="compositionally biased region" description="Basic and acidic residues" evidence="3">
    <location>
        <begin position="17"/>
        <end position="43"/>
    </location>
</feature>
<dbReference type="SUPFAM" id="SSF75217">
    <property type="entry name" value="alpha/beta knot"/>
    <property type="match status" value="1"/>
</dbReference>
<evidence type="ECO:0000259" key="4">
    <source>
        <dbReference type="Pfam" id="PF00588"/>
    </source>
</evidence>
<dbReference type="CDD" id="cd18103">
    <property type="entry name" value="SpoU-like_RlmB"/>
    <property type="match status" value="1"/>
</dbReference>
<evidence type="ECO:0000313" key="6">
    <source>
        <dbReference type="Proteomes" id="UP000253934"/>
    </source>
</evidence>
<comment type="caution">
    <text evidence="5">The sequence shown here is derived from an EMBL/GenBank/DDBJ whole genome shotgun (WGS) entry which is preliminary data.</text>
</comment>
<dbReference type="AlphaFoldDB" id="A0A369KRA5"/>
<dbReference type="InterPro" id="IPR029026">
    <property type="entry name" value="tRNA_m1G_MTases_N"/>
</dbReference>
<feature type="region of interest" description="Disordered" evidence="3">
    <location>
        <begin position="1"/>
        <end position="48"/>
    </location>
</feature>
<protein>
    <submittedName>
        <fullName evidence="5">23S rRNA (Guanosine(2251)-2'-O)-methyltransferase RlmB</fullName>
    </submittedName>
</protein>
<dbReference type="GO" id="GO:0003723">
    <property type="term" value="F:RNA binding"/>
    <property type="evidence" value="ECO:0007669"/>
    <property type="project" value="InterPro"/>
</dbReference>
<organism evidence="5 6">
    <name type="scientific">Spirobacillus cienkowskii</name>
    <dbReference type="NCBI Taxonomy" id="495820"/>
    <lineage>
        <taxon>Bacteria</taxon>
        <taxon>Pseudomonadati</taxon>
        <taxon>Bdellovibrionota</taxon>
        <taxon>Oligoflexia</taxon>
        <taxon>Silvanigrellales</taxon>
        <taxon>Spirobacillus</taxon>
    </lineage>
</organism>
<keyword evidence="6" id="KW-1185">Reference proteome</keyword>
<proteinExistence type="predicted"/>
<dbReference type="Proteomes" id="UP000253934">
    <property type="component" value="Unassembled WGS sequence"/>
</dbReference>
<evidence type="ECO:0000256" key="3">
    <source>
        <dbReference type="SAM" id="MobiDB-lite"/>
    </source>
</evidence>
<sequence>MIDKKKRSFAKPGKTTPKTEKKYFKQQEPSKKFDNSSKSEKKTQGQAIKLKKNQPRELFVWGRRTVEAYLSNLHQLKSIESAKYGLHIIVDKSNKAPAQLKPAVESAQLLGIKVVPHKDAEETWPLADTSEVLNHQRICLKIPEYPVQNMTDALEAVKAANQNSVHGCVGIVLDQVQDPRNFGAIIRSAAFFGIKFVIYGTDRQADITSLVLKTSAGGAFSLSLIPTVNINRALQQLKDAGGWIVGTALSEGTVSLSELPKDRAWVAVLGNEGKGLRHEITKGCDYIVKIPGGQGTVDSLNVSVAAGILFHSLTP</sequence>
<dbReference type="InterPro" id="IPR029028">
    <property type="entry name" value="Alpha/beta_knot_MTases"/>
</dbReference>
<gene>
    <name evidence="5" type="ORF">DCC88_10530</name>
</gene>
<dbReference type="Gene3D" id="3.40.1280.10">
    <property type="match status" value="1"/>
</dbReference>
<dbReference type="GO" id="GO:0006396">
    <property type="term" value="P:RNA processing"/>
    <property type="evidence" value="ECO:0007669"/>
    <property type="project" value="InterPro"/>
</dbReference>